<feature type="transmembrane region" description="Helical" evidence="11">
    <location>
        <begin position="374"/>
        <end position="394"/>
    </location>
</feature>
<name>A0A9W6GQV7_9HYPH</name>
<feature type="transmembrane region" description="Helical" evidence="11">
    <location>
        <begin position="197"/>
        <end position="215"/>
    </location>
</feature>
<dbReference type="InterPro" id="IPR006153">
    <property type="entry name" value="Cation/H_exchanger_TM"/>
</dbReference>
<feature type="transmembrane region" description="Helical" evidence="11">
    <location>
        <begin position="163"/>
        <end position="185"/>
    </location>
</feature>
<evidence type="ECO:0000256" key="4">
    <source>
        <dbReference type="ARBA" id="ARBA00022538"/>
    </source>
</evidence>
<protein>
    <submittedName>
        <fullName evidence="13">Potassium transporter TrkA</fullName>
    </submittedName>
</protein>
<dbReference type="InterPro" id="IPR003148">
    <property type="entry name" value="RCK_N"/>
</dbReference>
<keyword evidence="6" id="KW-0630">Potassium</keyword>
<evidence type="ECO:0000313" key="13">
    <source>
        <dbReference type="EMBL" id="GLI91393.1"/>
    </source>
</evidence>
<reference evidence="13" key="1">
    <citation type="journal article" date="2023" name="Int. J. Syst. Evol. Microbiol.">
        <title>Methylocystis iwaonis sp. nov., a type II methane-oxidizing bacterium from surface soil of a rice paddy field in Japan, and emended description of the genus Methylocystis (ex Whittenbury et al. 1970) Bowman et al. 1993.</title>
        <authorList>
            <person name="Kaise H."/>
            <person name="Sawadogo J.B."/>
            <person name="Alam M.S."/>
            <person name="Ueno C."/>
            <person name="Dianou D."/>
            <person name="Shinjo R."/>
            <person name="Asakawa S."/>
        </authorList>
    </citation>
    <scope>NUCLEOTIDE SEQUENCE</scope>
    <source>
        <strain evidence="13">LMG27198</strain>
    </source>
</reference>
<dbReference type="Pfam" id="PF02254">
    <property type="entry name" value="TrkA_N"/>
    <property type="match status" value="1"/>
</dbReference>
<feature type="region of interest" description="Disordered" evidence="10">
    <location>
        <begin position="580"/>
        <end position="603"/>
    </location>
</feature>
<keyword evidence="4" id="KW-0633">Potassium transport</keyword>
<sequence>MTASINIPVYSDALVVLGTAGVVVPLVRYLGLNPVLGYLGAGALLGPLGLGSFITQIPALYWVTVVDAENVRGIADLGVVFLLFLIGLELSFDRLLSMRRLVFGLGGLQFVISALALSGVIAATGPAPATALILGSCLALSSTAVVLEVLSQRGALMTGTGRVSFSILLAQDLAVIPILMFISLLGSHAEGSLASSVGHAFLNAATAVGVIVLIGRAVLRPLFRIVGAVQSPELLTAATLFVIIGTGVLAAVAGLSMALGAFVAGLLLAETEYRKAVEAIVEPFKGLLLGIFFFTVGMDLDVRDVARDPLAIMAVVIGLIALKAIIIILLARAFRLPWRVALETGLLLGPGGEFAFVAIGLAEALGLLSHELASFVEVVTSLTMMLIPALSLLAERLDRKWGDRPRGLSQTLETRPGPRSGHAIVVGHGRVGKVVTAFLREHGLPYVATDRDANAVTEDRASGLDVFFGDARQAAFLRACGLMEASAIIVTIGSRTTVDAVVLRVRELRPDIQIVARARDTEHARHLYSIGVTDAVPETVEASLQISEAALVGLGIPAGHVIASVHEKRDRFRAELQRAANDAAQAAGAEPAPEGAPRTSPGGRLLASVLRRLASAGVISGRSTGGGF</sequence>
<feature type="transmembrane region" description="Helical" evidence="11">
    <location>
        <begin position="346"/>
        <end position="368"/>
    </location>
</feature>
<dbReference type="FunFam" id="3.40.50.720:FF:000036">
    <property type="entry name" value="Glutathione-regulated potassium-efflux system protein KefB"/>
    <property type="match status" value="1"/>
</dbReference>
<dbReference type="PANTHER" id="PTHR46157:SF4">
    <property type="entry name" value="K(+) EFFLUX ANTIPORTER 3, CHLOROPLASTIC"/>
    <property type="match status" value="1"/>
</dbReference>
<evidence type="ECO:0000256" key="6">
    <source>
        <dbReference type="ARBA" id="ARBA00022958"/>
    </source>
</evidence>
<evidence type="ECO:0000256" key="10">
    <source>
        <dbReference type="SAM" id="MobiDB-lite"/>
    </source>
</evidence>
<feature type="transmembrane region" description="Helical" evidence="11">
    <location>
        <begin position="74"/>
        <end position="92"/>
    </location>
</feature>
<comment type="caution">
    <text evidence="13">The sequence shown here is derived from an EMBL/GenBank/DDBJ whole genome shotgun (WGS) entry which is preliminary data.</text>
</comment>
<dbReference type="InterPro" id="IPR036291">
    <property type="entry name" value="NAD(P)-bd_dom_sf"/>
</dbReference>
<comment type="subcellular location">
    <subcellularLocation>
        <location evidence="1">Endomembrane system</location>
        <topology evidence="1">Multi-pass membrane protein</topology>
    </subcellularLocation>
</comment>
<dbReference type="Gene3D" id="1.20.1530.20">
    <property type="match status" value="1"/>
</dbReference>
<keyword evidence="7 11" id="KW-1133">Transmembrane helix</keyword>
<dbReference type="RefSeq" id="WP_281800016.1">
    <property type="nucleotide sequence ID" value="NZ_BSEC01000001.1"/>
</dbReference>
<dbReference type="Proteomes" id="UP001144323">
    <property type="component" value="Unassembled WGS sequence"/>
</dbReference>
<feature type="transmembrane region" description="Helical" evidence="11">
    <location>
        <begin position="250"/>
        <end position="268"/>
    </location>
</feature>
<evidence type="ECO:0000256" key="7">
    <source>
        <dbReference type="ARBA" id="ARBA00022989"/>
    </source>
</evidence>
<proteinExistence type="predicted"/>
<dbReference type="SUPFAM" id="SSF51735">
    <property type="entry name" value="NAD(P)-binding Rossmann-fold domains"/>
    <property type="match status" value="1"/>
</dbReference>
<keyword evidence="5 11" id="KW-0812">Transmembrane</keyword>
<feature type="transmembrane region" description="Helical" evidence="11">
    <location>
        <begin position="101"/>
        <end position="123"/>
    </location>
</feature>
<feature type="transmembrane region" description="Helical" evidence="11">
    <location>
        <begin position="222"/>
        <end position="244"/>
    </location>
</feature>
<feature type="domain" description="RCK N-terminal" evidence="12">
    <location>
        <begin position="420"/>
        <end position="537"/>
    </location>
</feature>
<dbReference type="AlphaFoldDB" id="A0A9W6GQV7"/>
<dbReference type="Pfam" id="PF00999">
    <property type="entry name" value="Na_H_Exchanger"/>
    <property type="match status" value="1"/>
</dbReference>
<dbReference type="GO" id="GO:0005886">
    <property type="term" value="C:plasma membrane"/>
    <property type="evidence" value="ECO:0007669"/>
    <property type="project" value="TreeGrafter"/>
</dbReference>
<dbReference type="EMBL" id="BSEC01000001">
    <property type="protein sequence ID" value="GLI91393.1"/>
    <property type="molecule type" value="Genomic_DNA"/>
</dbReference>
<feature type="transmembrane region" description="Helical" evidence="11">
    <location>
        <begin position="129"/>
        <end position="151"/>
    </location>
</feature>
<evidence type="ECO:0000259" key="12">
    <source>
        <dbReference type="PROSITE" id="PS51201"/>
    </source>
</evidence>
<evidence type="ECO:0000256" key="11">
    <source>
        <dbReference type="SAM" id="Phobius"/>
    </source>
</evidence>
<dbReference type="GO" id="GO:0006813">
    <property type="term" value="P:potassium ion transport"/>
    <property type="evidence" value="ECO:0007669"/>
    <property type="project" value="UniProtKB-KW"/>
</dbReference>
<evidence type="ECO:0000256" key="1">
    <source>
        <dbReference type="ARBA" id="ARBA00004127"/>
    </source>
</evidence>
<accession>A0A9W6GQV7</accession>
<keyword evidence="8" id="KW-0406">Ion transport</keyword>
<dbReference type="GO" id="GO:0015297">
    <property type="term" value="F:antiporter activity"/>
    <property type="evidence" value="ECO:0007669"/>
    <property type="project" value="UniProtKB-KW"/>
</dbReference>
<evidence type="ECO:0000313" key="14">
    <source>
        <dbReference type="Proteomes" id="UP001144323"/>
    </source>
</evidence>
<dbReference type="GO" id="GO:1902600">
    <property type="term" value="P:proton transmembrane transport"/>
    <property type="evidence" value="ECO:0007669"/>
    <property type="project" value="InterPro"/>
</dbReference>
<evidence type="ECO:0000256" key="5">
    <source>
        <dbReference type="ARBA" id="ARBA00022692"/>
    </source>
</evidence>
<feature type="transmembrane region" description="Helical" evidence="11">
    <location>
        <begin position="280"/>
        <end position="298"/>
    </location>
</feature>
<dbReference type="Gene3D" id="3.40.50.720">
    <property type="entry name" value="NAD(P)-binding Rossmann-like Domain"/>
    <property type="match status" value="1"/>
</dbReference>
<evidence type="ECO:0000256" key="3">
    <source>
        <dbReference type="ARBA" id="ARBA00022449"/>
    </source>
</evidence>
<evidence type="ECO:0000256" key="9">
    <source>
        <dbReference type="ARBA" id="ARBA00023136"/>
    </source>
</evidence>
<dbReference type="PROSITE" id="PS51201">
    <property type="entry name" value="RCK_N"/>
    <property type="match status" value="1"/>
</dbReference>
<dbReference type="GO" id="GO:0012505">
    <property type="term" value="C:endomembrane system"/>
    <property type="evidence" value="ECO:0007669"/>
    <property type="project" value="UniProtKB-SubCell"/>
</dbReference>
<keyword evidence="3" id="KW-0050">Antiport</keyword>
<evidence type="ECO:0000256" key="8">
    <source>
        <dbReference type="ARBA" id="ARBA00023065"/>
    </source>
</evidence>
<keyword evidence="2" id="KW-0813">Transport</keyword>
<keyword evidence="14" id="KW-1185">Reference proteome</keyword>
<dbReference type="PANTHER" id="PTHR46157">
    <property type="entry name" value="K(+) EFFLUX ANTIPORTER 3, CHLOROPLASTIC"/>
    <property type="match status" value="1"/>
</dbReference>
<evidence type="ECO:0000256" key="2">
    <source>
        <dbReference type="ARBA" id="ARBA00022448"/>
    </source>
</evidence>
<gene>
    <name evidence="13" type="ORF">LMG27198_03850</name>
</gene>
<dbReference type="InterPro" id="IPR038770">
    <property type="entry name" value="Na+/solute_symporter_sf"/>
</dbReference>
<keyword evidence="9 11" id="KW-0472">Membrane</keyword>
<feature type="transmembrane region" description="Helical" evidence="11">
    <location>
        <begin position="13"/>
        <end position="31"/>
    </location>
</feature>
<feature type="transmembrane region" description="Helical" evidence="11">
    <location>
        <begin position="310"/>
        <end position="334"/>
    </location>
</feature>
<organism evidence="13 14">
    <name type="scientific">Methylocystis echinoides</name>
    <dbReference type="NCBI Taxonomy" id="29468"/>
    <lineage>
        <taxon>Bacteria</taxon>
        <taxon>Pseudomonadati</taxon>
        <taxon>Pseudomonadota</taxon>
        <taxon>Alphaproteobacteria</taxon>
        <taxon>Hyphomicrobiales</taxon>
        <taxon>Methylocystaceae</taxon>
        <taxon>Methylocystis</taxon>
    </lineage>
</organism>
<feature type="transmembrane region" description="Helical" evidence="11">
    <location>
        <begin position="38"/>
        <end position="62"/>
    </location>
</feature>